<feature type="domain" description="WxL Interacting Protein host binding" evidence="3">
    <location>
        <begin position="171"/>
        <end position="335"/>
    </location>
</feature>
<gene>
    <name evidence="4" type="ORF">C6P11_09605</name>
</gene>
<evidence type="ECO:0000256" key="1">
    <source>
        <dbReference type="SAM" id="Phobius"/>
    </source>
</evidence>
<keyword evidence="1" id="KW-1133">Transmembrane helix</keyword>
<reference evidence="4 5" key="1">
    <citation type="submission" date="2018-03" db="EMBL/GenBank/DDBJ databases">
        <title>Genome sequencing of Weissella confusa isolates.</title>
        <authorList>
            <person name="Kajala I."/>
            <person name="Baruah R."/>
            <person name="Bergsveinson J."/>
            <person name="Juvonen R."/>
            <person name="Ziola B."/>
        </authorList>
    </citation>
    <scope>NUCLEOTIDE SEQUENCE [LARGE SCALE GENOMIC DNA]</scope>
    <source>
        <strain evidence="4 5">VTT E-062653</strain>
    </source>
</reference>
<dbReference type="AlphaFoldDB" id="A0A4Z0RUF9"/>
<feature type="transmembrane region" description="Helical" evidence="1">
    <location>
        <begin position="345"/>
        <end position="367"/>
    </location>
</feature>
<name>A0A4Z0RUF9_WEICO</name>
<sequence>MNLTKKIKRSLITVASLIATAGIGVLVSSQPVSANQLTFSVMPVLPDNQVDKTDGFFNLKLGAGESEDLTLRYQNNTKRPVMVTTKVAPASTNNNGVVEYGLNKIKADKTRQFNMQDLVDVPEKVELAAGETKEVPVHVSMPNQAYAGIIAGGLTFSDETQNQQNMDVKSTGMAIKNIYSFQLGLLMRQSKDAAYSDDQIQKSGLKMHEVKPTQINYRNVVTANLQNPLNVYVNQMAVTAQISKVGSSKVVYQSKKDNMQMAPNTNFNYPIALGAGEAMKPGKYKLDLMAYADKNPKGRFTTTDFNTKGADTYTYMWHFTKTFEIKADTAKHFNQKDVTIQPFNWELLVIVLGLLLLLLALFLWLFVFKRRKDEEEVEIEEIVHDQNGQELPIIRTTTMKEYKRLVKKGKQVQIVER</sequence>
<keyword evidence="1" id="KW-0472">Membrane</keyword>
<evidence type="ECO:0000313" key="4">
    <source>
        <dbReference type="EMBL" id="TGE71036.1"/>
    </source>
</evidence>
<evidence type="ECO:0000259" key="2">
    <source>
        <dbReference type="Pfam" id="PF06030"/>
    </source>
</evidence>
<proteinExistence type="predicted"/>
<keyword evidence="1" id="KW-0812">Transmembrane</keyword>
<dbReference type="InterPro" id="IPR021759">
    <property type="entry name" value="WxLIP_HBD"/>
</dbReference>
<comment type="caution">
    <text evidence="4">The sequence shown here is derived from an EMBL/GenBank/DDBJ whole genome shotgun (WGS) entry which is preliminary data.</text>
</comment>
<dbReference type="EMBL" id="PVSN01000070">
    <property type="protein sequence ID" value="TGE71036.1"/>
    <property type="molecule type" value="Genomic_DNA"/>
</dbReference>
<dbReference type="Proteomes" id="UP000297646">
    <property type="component" value="Unassembled WGS sequence"/>
</dbReference>
<dbReference type="Pfam" id="PF06030">
    <property type="entry name" value="WxLIP_PGBD"/>
    <property type="match status" value="1"/>
</dbReference>
<evidence type="ECO:0000313" key="5">
    <source>
        <dbReference type="Proteomes" id="UP000297646"/>
    </source>
</evidence>
<protein>
    <submittedName>
        <fullName evidence="4">Cell surface protein</fullName>
    </submittedName>
</protein>
<feature type="domain" description="WxL Interacting Protein peptidoglycan binding" evidence="2">
    <location>
        <begin position="39"/>
        <end position="157"/>
    </location>
</feature>
<organism evidence="4 5">
    <name type="scientific">Weissella confusa</name>
    <name type="common">Lactobacillus confusus</name>
    <dbReference type="NCBI Taxonomy" id="1583"/>
    <lineage>
        <taxon>Bacteria</taxon>
        <taxon>Bacillati</taxon>
        <taxon>Bacillota</taxon>
        <taxon>Bacilli</taxon>
        <taxon>Lactobacillales</taxon>
        <taxon>Lactobacillaceae</taxon>
        <taxon>Weissella</taxon>
    </lineage>
</organism>
<dbReference type="OrthoDB" id="2148359at2"/>
<evidence type="ECO:0000259" key="3">
    <source>
        <dbReference type="Pfam" id="PF11797"/>
    </source>
</evidence>
<dbReference type="InterPro" id="IPR010317">
    <property type="entry name" value="WxLIP_PGBD"/>
</dbReference>
<dbReference type="RefSeq" id="WP_135520649.1">
    <property type="nucleotide sequence ID" value="NZ_PVSN01000070.1"/>
</dbReference>
<dbReference type="Pfam" id="PF11797">
    <property type="entry name" value="WxLIP_HBD"/>
    <property type="match status" value="1"/>
</dbReference>
<accession>A0A4Z0RUF9</accession>